<dbReference type="AlphaFoldDB" id="D0A8Q6"/>
<evidence type="ECO:0000313" key="3">
    <source>
        <dbReference type="Proteomes" id="UP000002316"/>
    </source>
</evidence>
<feature type="region of interest" description="Disordered" evidence="1">
    <location>
        <begin position="424"/>
        <end position="586"/>
    </location>
</feature>
<evidence type="ECO:0000313" key="2">
    <source>
        <dbReference type="EMBL" id="CBH18057.1"/>
    </source>
</evidence>
<evidence type="ECO:0000256" key="1">
    <source>
        <dbReference type="SAM" id="MobiDB-lite"/>
    </source>
</evidence>
<protein>
    <submittedName>
        <fullName evidence="2">Uncharacterized protein</fullName>
    </submittedName>
</protein>
<name>D0A8Q6_TRYB9</name>
<gene>
    <name evidence="2" type="ORF">TbgDal_XI11760</name>
</gene>
<dbReference type="PANTHER" id="PTHR38150">
    <property type="entry name" value="EF-HAND DOMAIN-CONTAINING PROTEIN"/>
    <property type="match status" value="1"/>
</dbReference>
<accession>D0A8Q6</accession>
<dbReference type="Proteomes" id="UP000002316">
    <property type="component" value="Chromosome 11"/>
</dbReference>
<feature type="compositionally biased region" description="Low complexity" evidence="1">
    <location>
        <begin position="313"/>
        <end position="327"/>
    </location>
</feature>
<feature type="compositionally biased region" description="Basic and acidic residues" evidence="1">
    <location>
        <begin position="454"/>
        <end position="464"/>
    </location>
</feature>
<dbReference type="KEGG" id="tbg:TbgDal_XI11760"/>
<sequence>MFGPLSFKNQFCHYCFFSLSIHTRTALGIHLIFFCVNINSLLTRACAYVRLRKSRFSRCMFSESLYSFHTVSADKNQSNNQKGLLEDEPCQYSNGNNEPGNKAKGNRDHELVGRWGSPRHGGGVGVRISTSVSGKFDKRCPKPSEGYVPPHYVGLPKYWLPNETFHPEINPRSQRITKWENYVGNSERYHAICELVKELWLANAPVNGNEMGIDGVNGALRQLGIEVWSPLAENFFSELSLNETNGQRLVGYSAFKRVFVRELQALLTPSSGTNRLDGEGVPRGDTCGVRFCDPNTICSSIQTLRRHQSTQGASSKNTVSSAAASSSFRRTAAGEPSVGWPGISDICSALSGHDLLGVTAADVYLSPDSRRRSSILGSSSTGTDALQRVMGRGNQGLYPLPIGANGKTLDGVSVVSRMSIANSCEGDSCTPVARSRRSSSHRSALAVVTSPNKCEGRKLRRADEGSPEAAGAQRRGRSTTKTKGGKQKTRQKSRGSSATPRRPSRKSSSKRRNRSGSKRRNRSGSKRRNRSGSKRRNRSSSSRGRLPQECEGRDDSSTSLSSVRIVKNPTGTQRDGSVVEDESHYGPCDAAGRGSYRSRVMTLHRWRRTSPPVLCVDVRMPDDKRGTFDVYRGDTVEELVGDFASAYNLSDRLSKRLERLLARKLEYYKWKL</sequence>
<dbReference type="EMBL" id="FN554974">
    <property type="protein sequence ID" value="CBH18057.1"/>
    <property type="molecule type" value="Genomic_DNA"/>
</dbReference>
<dbReference type="VEuPathDB" id="TriTrypDB:Tbg972.11.11760"/>
<dbReference type="GeneID" id="23866328"/>
<feature type="compositionally biased region" description="Basic residues" evidence="1">
    <location>
        <begin position="502"/>
        <end position="538"/>
    </location>
</feature>
<dbReference type="PANTHER" id="PTHR38150:SF1">
    <property type="entry name" value="PFU DOMAIN-CONTAINING PROTEIN"/>
    <property type="match status" value="1"/>
</dbReference>
<dbReference type="RefSeq" id="XP_011780321.1">
    <property type="nucleotide sequence ID" value="XM_011782019.1"/>
</dbReference>
<organism evidence="2 3">
    <name type="scientific">Trypanosoma brucei gambiense (strain MHOM/CI/86/DAL972)</name>
    <dbReference type="NCBI Taxonomy" id="679716"/>
    <lineage>
        <taxon>Eukaryota</taxon>
        <taxon>Discoba</taxon>
        <taxon>Euglenozoa</taxon>
        <taxon>Kinetoplastea</taxon>
        <taxon>Metakinetoplastina</taxon>
        <taxon>Trypanosomatida</taxon>
        <taxon>Trypanosomatidae</taxon>
        <taxon>Trypanosoma</taxon>
    </lineage>
</organism>
<feature type="region of interest" description="Disordered" evidence="1">
    <location>
        <begin position="78"/>
        <end position="107"/>
    </location>
</feature>
<proteinExistence type="predicted"/>
<reference evidence="3" key="1">
    <citation type="journal article" date="2010" name="PLoS Negl. Trop. Dis.">
        <title>The genome sequence of Trypanosoma brucei gambiense, causative agent of chronic human african trypanosomiasis.</title>
        <authorList>
            <person name="Jackson A.P."/>
            <person name="Sanders M."/>
            <person name="Berry A."/>
            <person name="McQuillan J."/>
            <person name="Aslett M.A."/>
            <person name="Quail M.A."/>
            <person name="Chukualim B."/>
            <person name="Capewell P."/>
            <person name="MacLeod A."/>
            <person name="Melville S.E."/>
            <person name="Gibson W."/>
            <person name="Barry J.D."/>
            <person name="Berriman M."/>
            <person name="Hertz-Fowler C."/>
        </authorList>
    </citation>
    <scope>NUCLEOTIDE SEQUENCE [LARGE SCALE GENOMIC DNA]</scope>
    <source>
        <strain evidence="3">MHOM/CI/86/DAL972</strain>
    </source>
</reference>
<feature type="compositionally biased region" description="Basic and acidic residues" evidence="1">
    <location>
        <begin position="546"/>
        <end position="556"/>
    </location>
</feature>
<feature type="compositionally biased region" description="Basic residues" evidence="1">
    <location>
        <begin position="474"/>
        <end position="493"/>
    </location>
</feature>
<feature type="region of interest" description="Disordered" evidence="1">
    <location>
        <begin position="308"/>
        <end position="327"/>
    </location>
</feature>